<evidence type="ECO:0000256" key="7">
    <source>
        <dbReference type="PIRSR" id="PIRSR000138-2"/>
    </source>
</evidence>
<dbReference type="GO" id="GO:0010181">
    <property type="term" value="F:FMN binding"/>
    <property type="evidence" value="ECO:0007669"/>
    <property type="project" value="InterPro"/>
</dbReference>
<gene>
    <name evidence="9" type="ORF">B9479_005696</name>
</gene>
<feature type="binding site" evidence="7">
    <location>
        <begin position="318"/>
        <end position="319"/>
    </location>
    <ligand>
        <name>FMN</name>
        <dbReference type="ChEBI" id="CHEBI:58210"/>
    </ligand>
</feature>
<organism evidence="9 10">
    <name type="scientific">Cryptococcus floricola</name>
    <dbReference type="NCBI Taxonomy" id="2591691"/>
    <lineage>
        <taxon>Eukaryota</taxon>
        <taxon>Fungi</taxon>
        <taxon>Dikarya</taxon>
        <taxon>Basidiomycota</taxon>
        <taxon>Agaricomycotina</taxon>
        <taxon>Tremellomycetes</taxon>
        <taxon>Tremellales</taxon>
        <taxon>Cryptococcaceae</taxon>
        <taxon>Cryptococcus</taxon>
    </lineage>
</organism>
<feature type="binding site" evidence="7">
    <location>
        <position position="262"/>
    </location>
    <ligand>
        <name>FMN</name>
        <dbReference type="ChEBI" id="CHEBI:58210"/>
    </ligand>
</feature>
<feature type="binding site" evidence="7">
    <location>
        <position position="144"/>
    </location>
    <ligand>
        <name>FMN</name>
        <dbReference type="ChEBI" id="CHEBI:58210"/>
    </ligand>
</feature>
<feature type="binding site" evidence="7">
    <location>
        <begin position="295"/>
        <end position="299"/>
    </location>
    <ligand>
        <name>FMN</name>
        <dbReference type="ChEBI" id="CHEBI:58210"/>
    </ligand>
</feature>
<feature type="binding site" evidence="7">
    <location>
        <position position="240"/>
    </location>
    <ligand>
        <name>FMN</name>
        <dbReference type="ChEBI" id="CHEBI:58210"/>
    </ligand>
</feature>
<evidence type="ECO:0000256" key="2">
    <source>
        <dbReference type="ARBA" id="ARBA00023002"/>
    </source>
</evidence>
<evidence type="ECO:0000256" key="4">
    <source>
        <dbReference type="ARBA" id="ARBA00073420"/>
    </source>
</evidence>
<feature type="domain" description="FMN hydroxy acid dehydrogenase" evidence="8">
    <location>
        <begin position="7"/>
        <end position="369"/>
    </location>
</feature>
<name>A0A5D3AUC8_9TREE</name>
<dbReference type="InterPro" id="IPR037396">
    <property type="entry name" value="FMN_HAD"/>
</dbReference>
<dbReference type="PANTHER" id="PTHR10578:SF149">
    <property type="entry name" value="2-HYDROXYACID OXIDASE 2"/>
    <property type="match status" value="1"/>
</dbReference>
<accession>A0A5D3AUC8</accession>
<keyword evidence="7" id="KW-0285">Flavoprotein</keyword>
<dbReference type="FunFam" id="3.20.20.70:FF:000056">
    <property type="entry name" value="hydroxyacid oxidase 2"/>
    <property type="match status" value="1"/>
</dbReference>
<reference evidence="9 10" key="1">
    <citation type="submission" date="2017-05" db="EMBL/GenBank/DDBJ databases">
        <title>The Genome Sequence of Tsuchiyaea wingfieldii DSM 27421.</title>
        <authorList>
            <person name="Cuomo C."/>
            <person name="Passer A."/>
            <person name="Billmyre B."/>
            <person name="Heitman J."/>
        </authorList>
    </citation>
    <scope>NUCLEOTIDE SEQUENCE [LARGE SCALE GENOMIC DNA]</scope>
    <source>
        <strain evidence="9 10">DSM 27421</strain>
    </source>
</reference>
<dbReference type="GO" id="GO:0005737">
    <property type="term" value="C:cytoplasm"/>
    <property type="evidence" value="ECO:0007669"/>
    <property type="project" value="UniProtKB-ARBA"/>
</dbReference>
<dbReference type="SUPFAM" id="SSF51395">
    <property type="entry name" value="FMN-linked oxidoreductases"/>
    <property type="match status" value="1"/>
</dbReference>
<dbReference type="GO" id="GO:0016491">
    <property type="term" value="F:oxidoreductase activity"/>
    <property type="evidence" value="ECO:0007669"/>
    <property type="project" value="UniProtKB-KW"/>
</dbReference>
<evidence type="ECO:0000313" key="10">
    <source>
        <dbReference type="Proteomes" id="UP000322245"/>
    </source>
</evidence>
<dbReference type="PROSITE" id="PS51349">
    <property type="entry name" value="FMN_HYDROXY_ACID_DH_2"/>
    <property type="match status" value="1"/>
</dbReference>
<sequence>MAGRGAALDDKVFCIADMHEAARAKLPKKNLDYIEGGAMDMITLNDNMNSFNRYRLLPRVMKDVNDVDTSSECWGVKASCRFSSFPMGFSPTGLHGVAHSDRELGTSRAAAKNGINMCLSSWANSGVQEVVDQGAQYPNAYGMQLSVVKDPEINLYIMRNAEAAGCKVLWITVDLPILGRRLNEYKNKFQVPDHLDMPIFPPGANWRDAAADPRMAYDRGLTWERVKWFKENTKMEIWLKGIMDPEDAKLAVEAGADGIVVSNHGGRQLDGISSTLSALPGVVDAVAGRIPVHFDGGIRRGTDIFKALALGADHVFAGRVVLYGLAYNGEAGVDLAVKMLYREFLDTMIMVGVNKVKDIGRHHLAIVNADGSLSRLKD</sequence>
<feature type="binding site" evidence="7">
    <location>
        <position position="172"/>
    </location>
    <ligand>
        <name>FMN</name>
        <dbReference type="ChEBI" id="CHEBI:58210"/>
    </ligand>
</feature>
<keyword evidence="2" id="KW-0560">Oxidoreductase</keyword>
<dbReference type="CDD" id="cd02809">
    <property type="entry name" value="alpha_hydroxyacid_oxid_FMN"/>
    <property type="match status" value="1"/>
</dbReference>
<evidence type="ECO:0000259" key="8">
    <source>
        <dbReference type="PROSITE" id="PS51349"/>
    </source>
</evidence>
<feature type="binding site" evidence="7">
    <location>
        <position position="33"/>
    </location>
    <ligand>
        <name>glyoxylate</name>
        <dbReference type="ChEBI" id="CHEBI:36655"/>
    </ligand>
</feature>
<evidence type="ECO:0000256" key="3">
    <source>
        <dbReference type="ARBA" id="ARBA00024042"/>
    </source>
</evidence>
<evidence type="ECO:0000256" key="5">
    <source>
        <dbReference type="ARBA" id="ARBA00083297"/>
    </source>
</evidence>
<dbReference type="PIRSF" id="PIRSF000138">
    <property type="entry name" value="Al-hdrx_acd_dh"/>
    <property type="match status" value="1"/>
</dbReference>
<comment type="cofactor">
    <cofactor evidence="1">
        <name>FMN</name>
        <dbReference type="ChEBI" id="CHEBI:58210"/>
    </cofactor>
</comment>
<feature type="binding site" evidence="7">
    <location>
        <begin position="91"/>
        <end position="93"/>
    </location>
    <ligand>
        <name>FMN</name>
        <dbReference type="ChEBI" id="CHEBI:58210"/>
    </ligand>
</feature>
<dbReference type="InterPro" id="IPR012133">
    <property type="entry name" value="Alpha-hydoxy_acid_DH_FMN"/>
</dbReference>
<feature type="active site" description="Proton acceptor" evidence="6">
    <location>
        <position position="264"/>
    </location>
</feature>
<evidence type="ECO:0000256" key="6">
    <source>
        <dbReference type="PIRSR" id="PIRSR000138-1"/>
    </source>
</evidence>
<dbReference type="InterPro" id="IPR008259">
    <property type="entry name" value="FMN_hydac_DH_AS"/>
</dbReference>
<dbReference type="Pfam" id="PF01070">
    <property type="entry name" value="FMN_dh"/>
    <property type="match status" value="1"/>
</dbReference>
<dbReference type="EMBL" id="NIDF01000081">
    <property type="protein sequence ID" value="TYJ53670.1"/>
    <property type="molecule type" value="Genomic_DNA"/>
</dbReference>
<feature type="binding site" evidence="7">
    <location>
        <position position="120"/>
    </location>
    <ligand>
        <name>FMN</name>
        <dbReference type="ChEBI" id="CHEBI:58210"/>
    </ligand>
</feature>
<dbReference type="PROSITE" id="PS00557">
    <property type="entry name" value="FMN_HYDROXY_ACID_DH_1"/>
    <property type="match status" value="1"/>
</dbReference>
<dbReference type="Gene3D" id="3.20.20.70">
    <property type="entry name" value="Aldolase class I"/>
    <property type="match status" value="1"/>
</dbReference>
<dbReference type="Proteomes" id="UP000322245">
    <property type="component" value="Unassembled WGS sequence"/>
</dbReference>
<feature type="binding site" evidence="7">
    <location>
        <position position="264"/>
    </location>
    <ligand>
        <name>glyoxylate</name>
        <dbReference type="ChEBI" id="CHEBI:36655"/>
    </ligand>
</feature>
<evidence type="ECO:0000256" key="1">
    <source>
        <dbReference type="ARBA" id="ARBA00001917"/>
    </source>
</evidence>
<dbReference type="InterPro" id="IPR013785">
    <property type="entry name" value="Aldolase_TIM"/>
</dbReference>
<comment type="similarity">
    <text evidence="3">Belongs to the FMN-dependent alpha-hydroxy acid dehydrogenase family.</text>
</comment>
<proteinExistence type="inferred from homology"/>
<dbReference type="PANTHER" id="PTHR10578">
    <property type="entry name" value="S -2-HYDROXY-ACID OXIDASE-RELATED"/>
    <property type="match status" value="1"/>
</dbReference>
<feature type="binding site" evidence="7">
    <location>
        <position position="267"/>
    </location>
    <ligand>
        <name>glyoxylate</name>
        <dbReference type="ChEBI" id="CHEBI:36655"/>
    </ligand>
</feature>
<feature type="binding site" evidence="7">
    <location>
        <position position="181"/>
    </location>
    <ligand>
        <name>glyoxylate</name>
        <dbReference type="ChEBI" id="CHEBI:36655"/>
    </ligand>
</feature>
<keyword evidence="10" id="KW-1185">Reference proteome</keyword>
<dbReference type="AlphaFoldDB" id="A0A5D3AUC8"/>
<dbReference type="InterPro" id="IPR000262">
    <property type="entry name" value="FMN-dep_DH"/>
</dbReference>
<keyword evidence="7" id="KW-0288">FMN</keyword>
<evidence type="ECO:0000313" key="9">
    <source>
        <dbReference type="EMBL" id="TYJ53670.1"/>
    </source>
</evidence>
<comment type="caution">
    <text evidence="9">The sequence shown here is derived from an EMBL/GenBank/DDBJ whole genome shotgun (WGS) entry which is preliminary data.</text>
</comment>
<protein>
    <recommendedName>
        <fullName evidence="4">Oxidase FUB9</fullName>
    </recommendedName>
    <alternativeName>
        <fullName evidence="5">Fusaric acid biosynthesis protein 9</fullName>
    </alternativeName>
</protein>